<keyword evidence="2" id="KW-1185">Reference proteome</keyword>
<sequence length="85" mass="9259">MLTALWRFAIAPQLFVPPPEMPELARDLPRTGASETFARRVAAAFPPGTAETDLIALPQVRPFTVSAEDRSAHVTRKTFPGINDG</sequence>
<evidence type="ECO:0000313" key="1">
    <source>
        <dbReference type="EMBL" id="MFD1883123.1"/>
    </source>
</evidence>
<accession>A0ABW4RAA9</accession>
<comment type="caution">
    <text evidence="1">The sequence shown here is derived from an EMBL/GenBank/DDBJ whole genome shotgun (WGS) entry which is preliminary data.</text>
</comment>
<reference evidence="2" key="1">
    <citation type="journal article" date="2019" name="Int. J. Syst. Evol. Microbiol.">
        <title>The Global Catalogue of Microorganisms (GCM) 10K type strain sequencing project: providing services to taxonomists for standard genome sequencing and annotation.</title>
        <authorList>
            <consortium name="The Broad Institute Genomics Platform"/>
            <consortium name="The Broad Institute Genome Sequencing Center for Infectious Disease"/>
            <person name="Wu L."/>
            <person name="Ma J."/>
        </authorList>
    </citation>
    <scope>NUCLEOTIDE SEQUENCE [LARGE SCALE GENOMIC DNA]</scope>
    <source>
        <strain evidence="2">CCUG 56029</strain>
    </source>
</reference>
<dbReference type="Proteomes" id="UP001597213">
    <property type="component" value="Unassembled WGS sequence"/>
</dbReference>
<protein>
    <submittedName>
        <fullName evidence="1">Uncharacterized protein</fullName>
    </submittedName>
</protein>
<name>A0ABW4RAA9_9RHOB</name>
<gene>
    <name evidence="1" type="ORF">ACFSCT_15495</name>
</gene>
<organism evidence="1 2">
    <name type="scientific">Paracoccus pacificus</name>
    <dbReference type="NCBI Taxonomy" id="1463598"/>
    <lineage>
        <taxon>Bacteria</taxon>
        <taxon>Pseudomonadati</taxon>
        <taxon>Pseudomonadota</taxon>
        <taxon>Alphaproteobacteria</taxon>
        <taxon>Rhodobacterales</taxon>
        <taxon>Paracoccaceae</taxon>
        <taxon>Paracoccus</taxon>
    </lineage>
</organism>
<dbReference type="EMBL" id="JBHUEN010000043">
    <property type="protein sequence ID" value="MFD1883123.1"/>
    <property type="molecule type" value="Genomic_DNA"/>
</dbReference>
<dbReference type="RefSeq" id="WP_379144185.1">
    <property type="nucleotide sequence ID" value="NZ_JBHUEN010000043.1"/>
</dbReference>
<evidence type="ECO:0000313" key="2">
    <source>
        <dbReference type="Proteomes" id="UP001597213"/>
    </source>
</evidence>
<proteinExistence type="predicted"/>